<protein>
    <submittedName>
        <fullName evidence="11">M43 family zinc metalloprotease</fullName>
    </submittedName>
</protein>
<dbReference type="Gene3D" id="2.60.120.260">
    <property type="entry name" value="Galactose-binding domain-like"/>
    <property type="match status" value="1"/>
</dbReference>
<dbReference type="Proteomes" id="UP001596161">
    <property type="component" value="Unassembled WGS sequence"/>
</dbReference>
<feature type="signal peptide" evidence="9">
    <location>
        <begin position="1"/>
        <end position="23"/>
    </location>
</feature>
<accession>A0ABW0EAZ0</accession>
<dbReference type="InterPro" id="IPR022409">
    <property type="entry name" value="PKD/Chitinase_dom"/>
</dbReference>
<evidence type="ECO:0000256" key="4">
    <source>
        <dbReference type="ARBA" id="ARBA00022729"/>
    </source>
</evidence>
<dbReference type="Gene3D" id="3.40.390.10">
    <property type="entry name" value="Collagenase (Catalytic Domain)"/>
    <property type="match status" value="1"/>
</dbReference>
<dbReference type="SUPFAM" id="SSF55486">
    <property type="entry name" value="Metalloproteases ('zincins'), catalytic domain"/>
    <property type="match status" value="1"/>
</dbReference>
<reference evidence="12" key="1">
    <citation type="journal article" date="2019" name="Int. J. Syst. Evol. Microbiol.">
        <title>The Global Catalogue of Microorganisms (GCM) 10K type strain sequencing project: providing services to taxonomists for standard genome sequencing and annotation.</title>
        <authorList>
            <consortium name="The Broad Institute Genomics Platform"/>
            <consortium name="The Broad Institute Genome Sequencing Center for Infectious Disease"/>
            <person name="Wu L."/>
            <person name="Ma J."/>
        </authorList>
    </citation>
    <scope>NUCLEOTIDE SEQUENCE [LARGE SCALE GENOMIC DNA]</scope>
    <source>
        <strain evidence="12">KACC 12602</strain>
    </source>
</reference>
<organism evidence="11 12">
    <name type="scientific">Adhaeribacter terreus</name>
    <dbReference type="NCBI Taxonomy" id="529703"/>
    <lineage>
        <taxon>Bacteria</taxon>
        <taxon>Pseudomonadati</taxon>
        <taxon>Bacteroidota</taxon>
        <taxon>Cytophagia</taxon>
        <taxon>Cytophagales</taxon>
        <taxon>Hymenobacteraceae</taxon>
        <taxon>Adhaeribacter</taxon>
    </lineage>
</organism>
<dbReference type="Gene3D" id="2.60.40.4070">
    <property type="match status" value="1"/>
</dbReference>
<keyword evidence="4 9" id="KW-0732">Signal</keyword>
<evidence type="ECO:0000256" key="9">
    <source>
        <dbReference type="SAM" id="SignalP"/>
    </source>
</evidence>
<dbReference type="EMBL" id="JBHSKT010000003">
    <property type="protein sequence ID" value="MFC5270141.1"/>
    <property type="molecule type" value="Genomic_DNA"/>
</dbReference>
<evidence type="ECO:0000313" key="11">
    <source>
        <dbReference type="EMBL" id="MFC5270141.1"/>
    </source>
</evidence>
<dbReference type="GO" id="GO:0008237">
    <property type="term" value="F:metallopeptidase activity"/>
    <property type="evidence" value="ECO:0007669"/>
    <property type="project" value="UniProtKB-KW"/>
</dbReference>
<dbReference type="InterPro" id="IPR035986">
    <property type="entry name" value="PKD_dom_sf"/>
</dbReference>
<feature type="domain" description="PKD" evidence="10">
    <location>
        <begin position="386"/>
        <end position="456"/>
    </location>
</feature>
<evidence type="ECO:0000256" key="7">
    <source>
        <dbReference type="ARBA" id="ARBA00023049"/>
    </source>
</evidence>
<evidence type="ECO:0000256" key="3">
    <source>
        <dbReference type="ARBA" id="ARBA00022723"/>
    </source>
</evidence>
<feature type="chain" id="PRO_5046360150" evidence="9">
    <location>
        <begin position="24"/>
        <end position="747"/>
    </location>
</feature>
<dbReference type="Pfam" id="PF05572">
    <property type="entry name" value="Peptidase_M43"/>
    <property type="match status" value="1"/>
</dbReference>
<evidence type="ECO:0000256" key="6">
    <source>
        <dbReference type="ARBA" id="ARBA00022833"/>
    </source>
</evidence>
<evidence type="ECO:0000256" key="1">
    <source>
        <dbReference type="ARBA" id="ARBA00008721"/>
    </source>
</evidence>
<dbReference type="PROSITE" id="PS50093">
    <property type="entry name" value="PKD"/>
    <property type="match status" value="1"/>
</dbReference>
<evidence type="ECO:0000256" key="5">
    <source>
        <dbReference type="ARBA" id="ARBA00022801"/>
    </source>
</evidence>
<dbReference type="Pfam" id="PF18911">
    <property type="entry name" value="PKD_4"/>
    <property type="match status" value="1"/>
</dbReference>
<dbReference type="RefSeq" id="WP_378016514.1">
    <property type="nucleotide sequence ID" value="NZ_JBHSKT010000003.1"/>
</dbReference>
<keyword evidence="12" id="KW-1185">Reference proteome</keyword>
<dbReference type="InterPro" id="IPR000601">
    <property type="entry name" value="PKD_dom"/>
</dbReference>
<evidence type="ECO:0000256" key="2">
    <source>
        <dbReference type="ARBA" id="ARBA00022670"/>
    </source>
</evidence>
<comment type="similarity">
    <text evidence="1">Belongs to the peptidase M43B family.</text>
</comment>
<sequence length="747" mass="81673">MKLKNLLLATASGFFLFSGVSYAQSVSKYGCYTDEHTRELELQNPTYAQSRIAIEQQIRKYIQQNPSAKTNGTVLKIPVVVHVVTEKGFNGISKEQVLNGIQVLNEDFRRTNADKVNTRAIYAPYAADLEIEFVMARIDPDGFPTEGINRVTSHTTNGPVTRNDIKIGAPAWPTDKYFNIWLVNDIDSPPGSQILGYAQFPGMGAWNTYGLVMLHSQWGRIGDVPGSTSITDGRTATHEVGHCINLWHTFQGQGQASGCQGGDHTLLGDMVGDTPPSAYSTQGCDFTQNTCSLDTGTGSAFTTDMVDQVENYMSYDVCQNMFTEGQRVRAHAALSSISTLQNLTSTNGASPSNAMVTGIDPNATVGPLVPQPYFAVYNDRICAGASVSFKDESYNGNVTSWNWTFPGGTPATSTDQNPVVTYNTPGVYAVTLSAGNGTSSRSITKNAVVKVLPVTNIPSASNSVTYHESFEDTSFPNNSFPTHATPNYSWDLETTEVENANNWVRYDQASASGKYSLRLNNHPSVINEGITSTLYSPNIETTNLTSSVFASFKLAFAKKGNTSSPITPEEVLKVSYSTDCGVNWTDKFNKSGNSLVTTSIVTNNFKPTAADWREERIPIPVAKLDNTIMFKFETYSAGGNSIYIDDFKLFSLLGTNEEVALENNIKVYPNPVTMQTGINFDLKTPENVSVKIYDLIGNVIYRKENEKFAAGSHTIGLHDKMKNLSAGMYLVEMNLGDKVYNTKLIVQ</sequence>
<dbReference type="InterPro" id="IPR008754">
    <property type="entry name" value="Peptidase_M43"/>
</dbReference>
<evidence type="ECO:0000259" key="10">
    <source>
        <dbReference type="PROSITE" id="PS50093"/>
    </source>
</evidence>
<keyword evidence="5" id="KW-0378">Hydrolase</keyword>
<proteinExistence type="inferred from homology"/>
<dbReference type="Gene3D" id="2.60.40.10">
    <property type="entry name" value="Immunoglobulins"/>
    <property type="match status" value="1"/>
</dbReference>
<evidence type="ECO:0000256" key="8">
    <source>
        <dbReference type="ARBA" id="ARBA00023157"/>
    </source>
</evidence>
<evidence type="ECO:0000313" key="12">
    <source>
        <dbReference type="Proteomes" id="UP001596161"/>
    </source>
</evidence>
<dbReference type="NCBIfam" id="TIGR04183">
    <property type="entry name" value="Por_Secre_tail"/>
    <property type="match status" value="1"/>
</dbReference>
<dbReference type="PANTHER" id="PTHR47466:SF1">
    <property type="entry name" value="METALLOPROTEASE MEP1 (AFU_ORTHOLOGUE AFUA_1G07730)-RELATED"/>
    <property type="match status" value="1"/>
</dbReference>
<dbReference type="InterPro" id="IPR024079">
    <property type="entry name" value="MetalloPept_cat_dom_sf"/>
</dbReference>
<dbReference type="PANTHER" id="PTHR47466">
    <property type="match status" value="1"/>
</dbReference>
<dbReference type="Pfam" id="PF18962">
    <property type="entry name" value="Por_Secre_tail"/>
    <property type="match status" value="1"/>
</dbReference>
<keyword evidence="3" id="KW-0479">Metal-binding</keyword>
<name>A0ABW0EAZ0_9BACT</name>
<dbReference type="InterPro" id="IPR013783">
    <property type="entry name" value="Ig-like_fold"/>
</dbReference>
<comment type="caution">
    <text evidence="11">The sequence shown here is derived from an EMBL/GenBank/DDBJ whole genome shotgun (WGS) entry which is preliminary data.</text>
</comment>
<dbReference type="CDD" id="cd00146">
    <property type="entry name" value="PKD"/>
    <property type="match status" value="1"/>
</dbReference>
<keyword evidence="8" id="KW-1015">Disulfide bond</keyword>
<keyword evidence="2" id="KW-0645">Protease</keyword>
<keyword evidence="6" id="KW-0862">Zinc</keyword>
<keyword evidence="7 11" id="KW-0482">Metalloprotease</keyword>
<dbReference type="SMART" id="SM00089">
    <property type="entry name" value="PKD"/>
    <property type="match status" value="1"/>
</dbReference>
<gene>
    <name evidence="11" type="ORF">ACFPIB_05940</name>
</gene>
<dbReference type="SUPFAM" id="SSF49299">
    <property type="entry name" value="PKD domain"/>
    <property type="match status" value="1"/>
</dbReference>
<dbReference type="InterPro" id="IPR026444">
    <property type="entry name" value="Secre_tail"/>
</dbReference>